<evidence type="ECO:0000256" key="3">
    <source>
        <dbReference type="ARBA" id="ARBA00022692"/>
    </source>
</evidence>
<proteinExistence type="predicted"/>
<evidence type="ECO:0000259" key="10">
    <source>
        <dbReference type="SMART" id="SM00665"/>
    </source>
</evidence>
<evidence type="ECO:0000256" key="9">
    <source>
        <dbReference type="SAM" id="SignalP"/>
    </source>
</evidence>
<dbReference type="AlphaFoldDB" id="C1MJZ0"/>
<dbReference type="PANTHER" id="PTHR23130:SF171">
    <property type="entry name" value="OS01G0895300 PROTEIN"/>
    <property type="match status" value="1"/>
</dbReference>
<keyword evidence="12" id="KW-1185">Reference proteome</keyword>
<feature type="transmembrane region" description="Helical" evidence="8">
    <location>
        <begin position="240"/>
        <end position="259"/>
    </location>
</feature>
<feature type="transmembrane region" description="Helical" evidence="8">
    <location>
        <begin position="348"/>
        <end position="368"/>
    </location>
</feature>
<keyword evidence="5 8" id="KW-1133">Transmembrane helix</keyword>
<dbReference type="Proteomes" id="UP000001876">
    <property type="component" value="Unassembled WGS sequence"/>
</dbReference>
<feature type="signal peptide" evidence="9">
    <location>
        <begin position="1"/>
        <end position="19"/>
    </location>
</feature>
<dbReference type="RefSeq" id="XP_003056296.1">
    <property type="nucleotide sequence ID" value="XM_003056250.1"/>
</dbReference>
<evidence type="ECO:0000313" key="12">
    <source>
        <dbReference type="Proteomes" id="UP000001876"/>
    </source>
</evidence>
<feature type="transmembrane region" description="Helical" evidence="8">
    <location>
        <begin position="279"/>
        <end position="299"/>
    </location>
</feature>
<dbReference type="GO" id="GO:0016020">
    <property type="term" value="C:membrane"/>
    <property type="evidence" value="ECO:0007669"/>
    <property type="project" value="UniProtKB-SubCell"/>
</dbReference>
<dbReference type="Gene3D" id="1.20.120.1770">
    <property type="match status" value="1"/>
</dbReference>
<feature type="transmembrane region" description="Helical" evidence="8">
    <location>
        <begin position="200"/>
        <end position="219"/>
    </location>
</feature>
<organism evidence="12">
    <name type="scientific">Micromonas pusilla (strain CCMP1545)</name>
    <name type="common">Picoplanktonic green alga</name>
    <dbReference type="NCBI Taxonomy" id="564608"/>
    <lineage>
        <taxon>Eukaryota</taxon>
        <taxon>Viridiplantae</taxon>
        <taxon>Chlorophyta</taxon>
        <taxon>Mamiellophyceae</taxon>
        <taxon>Mamiellales</taxon>
        <taxon>Mamiellaceae</taxon>
        <taxon>Micromonas</taxon>
    </lineage>
</organism>
<protein>
    <submittedName>
        <fullName evidence="11">Predicted protein</fullName>
    </submittedName>
</protein>
<keyword evidence="6 8" id="KW-0472">Membrane</keyword>
<keyword evidence="2" id="KW-0813">Transport</keyword>
<evidence type="ECO:0000256" key="8">
    <source>
        <dbReference type="SAM" id="Phobius"/>
    </source>
</evidence>
<gene>
    <name evidence="11" type="ORF">MICPUCDRAFT_38408</name>
</gene>
<sequence>MFARLLVLVLVLAARGADADGGGAACATSSIGYACSVALESGMNLHWTLGPADATSQVASVADGDIAIALAGTSDGIVGVSFPSAHAMSPANAVLGWINADGSGGSIGPYAMTSRSTPSSGGLALSSSSVTKSGGVTIISFATTRSAVMTDDAHRLGYVGWARATSKANVKHDVSKGTVYLNYLTGNADSHTDVALETHGALMTAAFAFFFLGSAIALTKKASWMPWAGGETKTWLYAHVTAHAVGVGLACAGLVEIFTGRTYDPFAWEGADGVVKAHGVLGMIVACAPALQAAFAYAMRNDKKKKKKHARDDDDGDDGGGGGGELLAREAQPPPPPPKTSAPRRAHVVGGWVVVLGGSTNVVVGASLLNDQTGEDASAFSAVGWALAIASIAAVAAARGRGFCREEKTVRDY</sequence>
<dbReference type="eggNOG" id="ENOG502RRE7">
    <property type="taxonomic scope" value="Eukaryota"/>
</dbReference>
<feature type="domain" description="Cytochrome b561" evidence="10">
    <location>
        <begin position="198"/>
        <end position="366"/>
    </location>
</feature>
<dbReference type="SMART" id="SM00665">
    <property type="entry name" value="B561"/>
    <property type="match status" value="1"/>
</dbReference>
<keyword evidence="4" id="KW-0249">Electron transport</keyword>
<evidence type="ECO:0000256" key="7">
    <source>
        <dbReference type="SAM" id="MobiDB-lite"/>
    </source>
</evidence>
<comment type="subcellular location">
    <subcellularLocation>
        <location evidence="1">Membrane</location>
    </subcellularLocation>
</comment>
<keyword evidence="9" id="KW-0732">Signal</keyword>
<evidence type="ECO:0000256" key="6">
    <source>
        <dbReference type="ARBA" id="ARBA00023136"/>
    </source>
</evidence>
<evidence type="ECO:0000256" key="5">
    <source>
        <dbReference type="ARBA" id="ARBA00022989"/>
    </source>
</evidence>
<evidence type="ECO:0000256" key="4">
    <source>
        <dbReference type="ARBA" id="ARBA00022982"/>
    </source>
</evidence>
<reference evidence="11 12" key="1">
    <citation type="journal article" date="2009" name="Science">
        <title>Green evolution and dynamic adaptations revealed by genomes of the marine picoeukaryotes Micromonas.</title>
        <authorList>
            <person name="Worden A.Z."/>
            <person name="Lee J.H."/>
            <person name="Mock T."/>
            <person name="Rouze P."/>
            <person name="Simmons M.P."/>
            <person name="Aerts A.L."/>
            <person name="Allen A.E."/>
            <person name="Cuvelier M.L."/>
            <person name="Derelle E."/>
            <person name="Everett M.V."/>
            <person name="Foulon E."/>
            <person name="Grimwood J."/>
            <person name="Gundlach H."/>
            <person name="Henrissat B."/>
            <person name="Napoli C."/>
            <person name="McDonald S.M."/>
            <person name="Parker M.S."/>
            <person name="Rombauts S."/>
            <person name="Salamov A."/>
            <person name="Von Dassow P."/>
            <person name="Badger J.H."/>
            <person name="Coutinho P.M."/>
            <person name="Demir E."/>
            <person name="Dubchak I."/>
            <person name="Gentemann C."/>
            <person name="Eikrem W."/>
            <person name="Gready J.E."/>
            <person name="John U."/>
            <person name="Lanier W."/>
            <person name="Lindquist E.A."/>
            <person name="Lucas S."/>
            <person name="Mayer K.F."/>
            <person name="Moreau H."/>
            <person name="Not F."/>
            <person name="Otillar R."/>
            <person name="Panaud O."/>
            <person name="Pangilinan J."/>
            <person name="Paulsen I."/>
            <person name="Piegu B."/>
            <person name="Poliakov A."/>
            <person name="Robbens S."/>
            <person name="Schmutz J."/>
            <person name="Toulza E."/>
            <person name="Wyss T."/>
            <person name="Zelensky A."/>
            <person name="Zhou K."/>
            <person name="Armbrust E.V."/>
            <person name="Bhattacharya D."/>
            <person name="Goodenough U.W."/>
            <person name="Van de Peer Y."/>
            <person name="Grigoriev I.V."/>
        </authorList>
    </citation>
    <scope>NUCLEOTIDE SEQUENCE [LARGE SCALE GENOMIC DNA]</scope>
    <source>
        <strain evidence="11 12">CCMP1545</strain>
    </source>
</reference>
<dbReference type="PROSITE" id="PS51257">
    <property type="entry name" value="PROKAR_LIPOPROTEIN"/>
    <property type="match status" value="1"/>
</dbReference>
<keyword evidence="3 8" id="KW-0812">Transmembrane</keyword>
<dbReference type="InterPro" id="IPR006593">
    <property type="entry name" value="Cyt_b561/ferric_Rdtase_TM"/>
</dbReference>
<feature type="chain" id="PRO_5002910294" evidence="9">
    <location>
        <begin position="20"/>
        <end position="413"/>
    </location>
</feature>
<dbReference type="KEGG" id="mpp:MICPUCDRAFT_38408"/>
<evidence type="ECO:0000256" key="2">
    <source>
        <dbReference type="ARBA" id="ARBA00022448"/>
    </source>
</evidence>
<evidence type="ECO:0000256" key="1">
    <source>
        <dbReference type="ARBA" id="ARBA00004370"/>
    </source>
</evidence>
<evidence type="ECO:0000313" key="11">
    <source>
        <dbReference type="EMBL" id="EEH59672.1"/>
    </source>
</evidence>
<accession>C1MJZ0</accession>
<name>C1MJZ0_MICPC</name>
<feature type="transmembrane region" description="Helical" evidence="8">
    <location>
        <begin position="380"/>
        <end position="398"/>
    </location>
</feature>
<feature type="region of interest" description="Disordered" evidence="7">
    <location>
        <begin position="306"/>
        <end position="344"/>
    </location>
</feature>
<dbReference type="GeneID" id="9681450"/>
<dbReference type="EMBL" id="GG663736">
    <property type="protein sequence ID" value="EEH59672.1"/>
    <property type="molecule type" value="Genomic_DNA"/>
</dbReference>
<dbReference type="PANTHER" id="PTHR23130">
    <property type="entry name" value="CYTOCHROME B561 AND DOMON DOMAIN-CONTAINING PROTEIN"/>
    <property type="match status" value="1"/>
</dbReference>
<dbReference type="STRING" id="564608.C1MJZ0"/>
<dbReference type="Pfam" id="PF03188">
    <property type="entry name" value="Cytochrom_B561"/>
    <property type="match status" value="1"/>
</dbReference>